<dbReference type="OrthoDB" id="4212856at2"/>
<keyword evidence="3" id="KW-1185">Reference proteome</keyword>
<evidence type="ECO:0000313" key="3">
    <source>
        <dbReference type="Proteomes" id="UP000094094"/>
    </source>
</evidence>
<dbReference type="RefSeq" id="WP_069566850.1">
    <property type="nucleotide sequence ID" value="NZ_CP017157.1"/>
</dbReference>
<name>A0A1D7VE26_9ACTN</name>
<proteinExistence type="predicted"/>
<reference evidence="2 3" key="1">
    <citation type="submission" date="2016-09" db="EMBL/GenBank/DDBJ databases">
        <title>Complete genome sequencing of Streptomyces lydicus 103 and metabolic pathways analysis of antibiotic biosynthesis.</title>
        <authorList>
            <person name="Jia N."/>
            <person name="Ding M.-Z."/>
            <person name="Gao F."/>
            <person name="Yuan Y.-J."/>
        </authorList>
    </citation>
    <scope>NUCLEOTIDE SEQUENCE [LARGE SCALE GENOMIC DNA]</scope>
    <source>
        <strain evidence="2 3">103</strain>
    </source>
</reference>
<evidence type="ECO:0000256" key="1">
    <source>
        <dbReference type="SAM" id="MobiDB-lite"/>
    </source>
</evidence>
<gene>
    <name evidence="2" type="ORF">SL103_00730</name>
</gene>
<dbReference type="EMBL" id="CP017157">
    <property type="protein sequence ID" value="AOP44967.1"/>
    <property type="molecule type" value="Genomic_DNA"/>
</dbReference>
<dbReference type="AlphaFoldDB" id="A0A1D7VE26"/>
<sequence>METNAALLELCPEPLDQDVPDPRHHLVRTPPAPLAPAPSTDRPHPHDHPDAAAVPVPIFVVPIESPTAPSAVSPAFDGSTSLLSPDNCLGLNGHSRATLDGASRSWLLARLPARVATAMAAATHWELYGTRGLLVVACGEDARRMGFSVESVRREAAAPTTPYEVLTAREARLAATCPDAERERLITRFWVRKDAAMQAVGRGLSIAPERIEAGFPTDHGTVSVPGPYGLEVPVSVRNFAFAASYEFAVATAEPLPIAPSFAYSGT</sequence>
<dbReference type="GO" id="GO:0008897">
    <property type="term" value="F:holo-[acyl-carrier-protein] synthase activity"/>
    <property type="evidence" value="ECO:0007669"/>
    <property type="project" value="InterPro"/>
</dbReference>
<dbReference type="InterPro" id="IPR037143">
    <property type="entry name" value="4-PPantetheinyl_Trfase_dom_sf"/>
</dbReference>
<feature type="region of interest" description="Disordered" evidence="1">
    <location>
        <begin position="1"/>
        <end position="51"/>
    </location>
</feature>
<feature type="compositionally biased region" description="Basic and acidic residues" evidence="1">
    <location>
        <begin position="41"/>
        <end position="50"/>
    </location>
</feature>
<dbReference type="GO" id="GO:0000287">
    <property type="term" value="F:magnesium ion binding"/>
    <property type="evidence" value="ECO:0007669"/>
    <property type="project" value="InterPro"/>
</dbReference>
<evidence type="ECO:0000313" key="2">
    <source>
        <dbReference type="EMBL" id="AOP44967.1"/>
    </source>
</evidence>
<dbReference type="Gene3D" id="3.90.470.20">
    <property type="entry name" value="4'-phosphopantetheinyl transferase domain"/>
    <property type="match status" value="1"/>
</dbReference>
<dbReference type="KEGG" id="slc:SL103_00730"/>
<dbReference type="SUPFAM" id="SSF56214">
    <property type="entry name" value="4'-phosphopantetheinyl transferase"/>
    <property type="match status" value="1"/>
</dbReference>
<protein>
    <recommendedName>
        <fullName evidence="4">4'-phosphopantetheinyl transferase domain-containing protein</fullName>
    </recommendedName>
</protein>
<accession>A0A1D7VE26</accession>
<dbReference type="Proteomes" id="UP000094094">
    <property type="component" value="Chromosome"/>
</dbReference>
<evidence type="ECO:0008006" key="4">
    <source>
        <dbReference type="Google" id="ProtNLM"/>
    </source>
</evidence>
<organism evidence="2 3">
    <name type="scientific">Streptomyces lydicus</name>
    <dbReference type="NCBI Taxonomy" id="47763"/>
    <lineage>
        <taxon>Bacteria</taxon>
        <taxon>Bacillati</taxon>
        <taxon>Actinomycetota</taxon>
        <taxon>Actinomycetes</taxon>
        <taxon>Kitasatosporales</taxon>
        <taxon>Streptomycetaceae</taxon>
        <taxon>Streptomyces</taxon>
    </lineage>
</organism>